<keyword evidence="1" id="KW-0812">Transmembrane</keyword>
<keyword evidence="1" id="KW-0472">Membrane</keyword>
<gene>
    <name evidence="2" type="ORF">JGUZn3_21100</name>
</gene>
<feature type="transmembrane region" description="Helical" evidence="1">
    <location>
        <begin position="23"/>
        <end position="42"/>
    </location>
</feature>
<reference evidence="2 3" key="1">
    <citation type="submission" date="2020-08" db="EMBL/GenBank/DDBJ databases">
        <title>Complete genome sequence of Entomobacter blattae G55GP.</title>
        <authorList>
            <person name="Poehlein A."/>
            <person name="Guzman J."/>
            <person name="Daniel R."/>
            <person name="Vilcinskas A."/>
        </authorList>
    </citation>
    <scope>NUCLEOTIDE SEQUENCE [LARGE SCALE GENOMIC DNA]</scope>
    <source>
        <strain evidence="2 3">G55GP</strain>
    </source>
</reference>
<accession>A0A7H1NU53</accession>
<dbReference type="AlphaFoldDB" id="A0A7H1NU53"/>
<keyword evidence="3" id="KW-1185">Reference proteome</keyword>
<keyword evidence="1" id="KW-1133">Transmembrane helix</keyword>
<protein>
    <submittedName>
        <fullName evidence="2">Uncharacterized protein</fullName>
    </submittedName>
</protein>
<proteinExistence type="predicted"/>
<evidence type="ECO:0000313" key="3">
    <source>
        <dbReference type="Proteomes" id="UP000516349"/>
    </source>
</evidence>
<evidence type="ECO:0000313" key="2">
    <source>
        <dbReference type="EMBL" id="QNT79313.1"/>
    </source>
</evidence>
<name>A0A7H1NU53_9PROT</name>
<dbReference type="EMBL" id="CP060244">
    <property type="protein sequence ID" value="QNT79313.1"/>
    <property type="molecule type" value="Genomic_DNA"/>
</dbReference>
<dbReference type="KEGG" id="ebla:JGUZn3_21100"/>
<sequence length="49" mass="5604">MKDITTVLNPVQGVLIMLDHMEAWRFVAVCFIAVVWAIAYVMKAYFLGK</sequence>
<dbReference type="Proteomes" id="UP000516349">
    <property type="component" value="Chromosome"/>
</dbReference>
<organism evidence="2 3">
    <name type="scientific">Entomobacter blattae</name>
    <dbReference type="NCBI Taxonomy" id="2762277"/>
    <lineage>
        <taxon>Bacteria</taxon>
        <taxon>Pseudomonadati</taxon>
        <taxon>Pseudomonadota</taxon>
        <taxon>Alphaproteobacteria</taxon>
        <taxon>Acetobacterales</taxon>
        <taxon>Acetobacteraceae</taxon>
        <taxon>Entomobacter</taxon>
    </lineage>
</organism>
<evidence type="ECO:0000256" key="1">
    <source>
        <dbReference type="SAM" id="Phobius"/>
    </source>
</evidence>